<keyword evidence="5" id="KW-1185">Reference proteome</keyword>
<proteinExistence type="predicted"/>
<gene>
    <name evidence="4" type="ORF">ACFQ0E_17255</name>
</gene>
<organism evidence="4 5">
    <name type="scientific">Lysobacter brunescens</name>
    <dbReference type="NCBI Taxonomy" id="262323"/>
    <lineage>
        <taxon>Bacteria</taxon>
        <taxon>Pseudomonadati</taxon>
        <taxon>Pseudomonadota</taxon>
        <taxon>Gammaproteobacteria</taxon>
        <taxon>Lysobacterales</taxon>
        <taxon>Lysobacteraceae</taxon>
        <taxon>Lysobacter</taxon>
    </lineage>
</organism>
<evidence type="ECO:0000259" key="2">
    <source>
        <dbReference type="Pfam" id="PF13387"/>
    </source>
</evidence>
<accession>A0ABW2YFZ9</accession>
<dbReference type="EMBL" id="JBHTIF010000005">
    <property type="protein sequence ID" value="MFD0727346.1"/>
    <property type="molecule type" value="Genomic_DNA"/>
</dbReference>
<keyword evidence="1" id="KW-1133">Transmembrane helix</keyword>
<dbReference type="Pfam" id="PF25221">
    <property type="entry name" value="5TMH_Lnb"/>
    <property type="match status" value="1"/>
</dbReference>
<feature type="transmembrane region" description="Helical" evidence="1">
    <location>
        <begin position="388"/>
        <end position="408"/>
    </location>
</feature>
<keyword evidence="1" id="KW-0472">Membrane</keyword>
<dbReference type="InterPro" id="IPR025178">
    <property type="entry name" value="Lnb_N"/>
</dbReference>
<feature type="transmembrane region" description="Helical" evidence="1">
    <location>
        <begin position="362"/>
        <end position="382"/>
    </location>
</feature>
<evidence type="ECO:0000256" key="1">
    <source>
        <dbReference type="SAM" id="Phobius"/>
    </source>
</evidence>
<comment type="caution">
    <text evidence="4">The sequence shown here is derived from an EMBL/GenBank/DDBJ whole genome shotgun (WGS) entry which is preliminary data.</text>
</comment>
<evidence type="ECO:0000259" key="3">
    <source>
        <dbReference type="Pfam" id="PF25221"/>
    </source>
</evidence>
<feature type="domain" description="Lnb N-terminal periplasmic" evidence="2">
    <location>
        <begin position="49"/>
        <end position="179"/>
    </location>
</feature>
<evidence type="ECO:0000313" key="5">
    <source>
        <dbReference type="Proteomes" id="UP001597110"/>
    </source>
</evidence>
<feature type="transmembrane region" description="Helical" evidence="1">
    <location>
        <begin position="274"/>
        <end position="291"/>
    </location>
</feature>
<feature type="domain" description="Lnb-like transmembrane" evidence="3">
    <location>
        <begin position="282"/>
        <end position="399"/>
    </location>
</feature>
<dbReference type="Pfam" id="PF13387">
    <property type="entry name" value="Lnb_N"/>
    <property type="match status" value="1"/>
</dbReference>
<feature type="transmembrane region" description="Helical" evidence="1">
    <location>
        <begin position="330"/>
        <end position="350"/>
    </location>
</feature>
<keyword evidence="1" id="KW-0812">Transmembrane</keyword>
<dbReference type="InterPro" id="IPR057436">
    <property type="entry name" value="5TMH_Lnb"/>
</dbReference>
<reference evidence="5" key="1">
    <citation type="journal article" date="2019" name="Int. J. Syst. Evol. Microbiol.">
        <title>The Global Catalogue of Microorganisms (GCM) 10K type strain sequencing project: providing services to taxonomists for standard genome sequencing and annotation.</title>
        <authorList>
            <consortium name="The Broad Institute Genomics Platform"/>
            <consortium name="The Broad Institute Genome Sequencing Center for Infectious Disease"/>
            <person name="Wu L."/>
            <person name="Ma J."/>
        </authorList>
    </citation>
    <scope>NUCLEOTIDE SEQUENCE [LARGE SCALE GENOMIC DNA]</scope>
    <source>
        <strain evidence="5">CCUG 55585</strain>
    </source>
</reference>
<dbReference type="Proteomes" id="UP001597110">
    <property type="component" value="Unassembled WGS sequence"/>
</dbReference>
<protein>
    <submittedName>
        <fullName evidence="4">DUF4105 domain-containing protein</fullName>
    </submittedName>
</protein>
<sequence>MAPESRVAAASMHAAVFVRAAAFVLIVLSCWLCGSLAAQAAPRIGVATMAPGEIFFERFGHNAIVVVDVAADGSVRGEPISYNFGYFDMEEAGFVGRFVKGEMMYLLVELPWRQDLQYYLDSGRGVTIQWLDLDDARATALAAALAENARPENARYRYDYFVDNCATRVRDAIDRALDGTLRPQLAVRSQGNTYRGEAVRLASPAPWMWLGFDIALGPSSDLPLSRWEDAYVPMRLADGLRDARLPDGRPLVLREERVAPHRIAPEPAEFPLVWWRWLLAGLGVVLAWAWLDGRAKRTSSGLALAFWLACGVLGAVMLCVWLGTEHRFGWANRNILLFSPLALALVPGAWRRMRGRSPGALFHWAALAVAVGSVLAMLLGWTERVPQANAHWVALLLPIHALWAWIAWRSNPSRD</sequence>
<feature type="transmembrane region" description="Helical" evidence="1">
    <location>
        <begin position="303"/>
        <end position="324"/>
    </location>
</feature>
<evidence type="ECO:0000313" key="4">
    <source>
        <dbReference type="EMBL" id="MFD0727346.1"/>
    </source>
</evidence>
<name>A0ABW2YFZ9_9GAMM</name>
<dbReference type="PROSITE" id="PS51257">
    <property type="entry name" value="PROKAR_LIPOPROTEIN"/>
    <property type="match status" value="1"/>
</dbReference>
<dbReference type="RefSeq" id="WP_386825960.1">
    <property type="nucleotide sequence ID" value="NZ_JBHTIF010000005.1"/>
</dbReference>